<evidence type="ECO:0000313" key="11">
    <source>
        <dbReference type="Proteomes" id="UP001165941"/>
    </source>
</evidence>
<evidence type="ECO:0000256" key="9">
    <source>
        <dbReference type="SAM" id="MobiDB-lite"/>
    </source>
</evidence>
<dbReference type="GO" id="GO:0005840">
    <property type="term" value="C:ribosome"/>
    <property type="evidence" value="ECO:0007669"/>
    <property type="project" value="UniProtKB-KW"/>
</dbReference>
<sequence>MAEGQVLLLDGRGHLLGHLATIVAEQVLLGQKVMVVRREGINISGNFYRNKRKYLSFLHKRMNTNRSRGPYHFRAPSRIFGRTVQGMLPYKTKRGQAALDHLKMFEGIPPPYDKKKRLAVPAALKVVRLKPTWKFAYLGRLAHEVGWKYQAVTAALGEKRKEKAKIHYRKKKQLTRPRKQAEKNIEKKSDKFRGPQDPWIPSLSPIKLTLFFMLGLACPPSITTLGCGGPRGAAIQVP</sequence>
<dbReference type="Proteomes" id="UP001165941">
    <property type="component" value="Unassembled WGS sequence"/>
</dbReference>
<evidence type="ECO:0000256" key="1">
    <source>
        <dbReference type="ARBA" id="ARBA00006227"/>
    </source>
</evidence>
<dbReference type="InterPro" id="IPR005755">
    <property type="entry name" value="Ribosomal_uL13_euk/arc"/>
</dbReference>
<dbReference type="NCBIfam" id="TIGR01077">
    <property type="entry name" value="L13_A_E"/>
    <property type="match status" value="1"/>
</dbReference>
<dbReference type="InterPro" id="IPR005822">
    <property type="entry name" value="Ribosomal_uL13"/>
</dbReference>
<reference evidence="10" key="1">
    <citation type="submission" date="2018-05" db="EMBL/GenBank/DDBJ databases">
        <authorList>
            <person name="Pedro S.L.S."/>
            <person name="Freitas R.C."/>
            <person name="Barreto A.S."/>
            <person name="Lima A.O.S."/>
        </authorList>
    </citation>
    <scope>NUCLEOTIDE SEQUENCE</scope>
    <source>
        <strain evidence="10">BP203</strain>
        <tissue evidence="10">Muscle</tissue>
    </source>
</reference>
<dbReference type="Gene3D" id="6.10.250.3250">
    <property type="match status" value="1"/>
</dbReference>
<keyword evidence="2" id="KW-0164">Citrullination</keyword>
<dbReference type="Gene3D" id="3.90.1180.10">
    <property type="entry name" value="Ribosomal protein L13"/>
    <property type="match status" value="1"/>
</dbReference>
<dbReference type="PANTHER" id="PTHR11545">
    <property type="entry name" value="RIBOSOMAL PROTEIN L13"/>
    <property type="match status" value="1"/>
</dbReference>
<evidence type="ECO:0000256" key="8">
    <source>
        <dbReference type="ARBA" id="ARBA00045421"/>
    </source>
</evidence>
<comment type="similarity">
    <text evidence="1">Belongs to the universal ribosomal protein uL13 family.</text>
</comment>
<evidence type="ECO:0000256" key="7">
    <source>
        <dbReference type="ARBA" id="ARBA00035367"/>
    </source>
</evidence>
<proteinExistence type="inferred from homology"/>
<dbReference type="HAMAP" id="MF_01366">
    <property type="entry name" value="Ribosomal_uL13"/>
    <property type="match status" value="1"/>
</dbReference>
<feature type="region of interest" description="Disordered" evidence="9">
    <location>
        <begin position="171"/>
        <end position="198"/>
    </location>
</feature>
<accession>A0ABX0S946</accession>
<organism evidence="10 11">
    <name type="scientific">Pontoporia blainvillei</name>
    <name type="common">Franciscana</name>
    <name type="synonym">Delphinus blainvillei</name>
    <dbReference type="NCBI Taxonomy" id="48723"/>
    <lineage>
        <taxon>Eukaryota</taxon>
        <taxon>Metazoa</taxon>
        <taxon>Chordata</taxon>
        <taxon>Craniata</taxon>
        <taxon>Vertebrata</taxon>
        <taxon>Euteleostomi</taxon>
        <taxon>Mammalia</taxon>
        <taxon>Eutheria</taxon>
        <taxon>Laurasiatheria</taxon>
        <taxon>Artiodactyla</taxon>
        <taxon>Whippomorpha</taxon>
        <taxon>Cetacea</taxon>
        <taxon>Odontoceti</taxon>
        <taxon>Pontoporiidae</taxon>
        <taxon>Pontoporia</taxon>
    </lineage>
</organism>
<dbReference type="PANTHER" id="PTHR11545:SF3">
    <property type="entry name" value="LARGE RIBOSOMAL SUBUNIT PROTEIN UL13"/>
    <property type="match status" value="1"/>
</dbReference>
<dbReference type="Pfam" id="PF00572">
    <property type="entry name" value="Ribosomal_L13"/>
    <property type="match status" value="1"/>
</dbReference>
<keyword evidence="4" id="KW-0687">Ribonucleoprotein</keyword>
<evidence type="ECO:0000313" key="10">
    <source>
        <dbReference type="EMBL" id="NIG61642.1"/>
    </source>
</evidence>
<comment type="subunit">
    <text evidence="5">Component of the 60S ribosome. Component of the GAIT complex. Interacts with EIF4G1.</text>
</comment>
<comment type="function">
    <text evidence="8">Associated with ribosomes but is not required for canonical ribosome function and has extra-ribosomal functions. Component of the GAIT (gamma interferon-activated inhibitor of translation) complex which mediates interferon-gamma-induced transcript-selective translation inhibition in inflammation processes. Upon interferon-gamma activation and subsequent phosphorylation dissociates from the ribosome and assembles into the GAIT complex which binds to stem loop-containing GAIT elements in the 3'-UTR of diverse inflammatory mRNAs (such as ceruplasmin) and suppresses their translation. In the GAIT complex interacts with m7G cap-bound eIF4G at or near the eIF3-binding site and blocks the recruitment of the 43S ribosomal complex. Involved in methylation of rRNA.</text>
</comment>
<protein>
    <recommendedName>
        <fullName evidence="6">Large ribosomal subunit protein uL13</fullName>
    </recommendedName>
    <alternativeName>
        <fullName evidence="7">60S ribosomal protein L13a</fullName>
    </alternativeName>
</protein>
<keyword evidence="11" id="KW-1185">Reference proteome</keyword>
<dbReference type="InterPro" id="IPR036899">
    <property type="entry name" value="Ribosomal_uL13_sf"/>
</dbReference>
<gene>
    <name evidence="10" type="ORF">BU61_10654</name>
</gene>
<keyword evidence="3 10" id="KW-0689">Ribosomal protein</keyword>
<feature type="compositionally biased region" description="Basic and acidic residues" evidence="9">
    <location>
        <begin position="179"/>
        <end position="194"/>
    </location>
</feature>
<evidence type="ECO:0000256" key="5">
    <source>
        <dbReference type="ARBA" id="ARBA00026018"/>
    </source>
</evidence>
<evidence type="ECO:0000256" key="3">
    <source>
        <dbReference type="ARBA" id="ARBA00022980"/>
    </source>
</evidence>
<evidence type="ECO:0000256" key="4">
    <source>
        <dbReference type="ARBA" id="ARBA00023274"/>
    </source>
</evidence>
<dbReference type="SUPFAM" id="SSF52161">
    <property type="entry name" value="Ribosomal protein L13"/>
    <property type="match status" value="1"/>
</dbReference>
<evidence type="ECO:0000256" key="6">
    <source>
        <dbReference type="ARBA" id="ARBA00035201"/>
    </source>
</evidence>
<name>A0ABX0S946_PONBL</name>
<evidence type="ECO:0000256" key="2">
    <source>
        <dbReference type="ARBA" id="ARBA00022934"/>
    </source>
</evidence>
<comment type="caution">
    <text evidence="10">The sequence shown here is derived from an EMBL/GenBank/DDBJ whole genome shotgun (WGS) entry which is preliminary data.</text>
</comment>
<dbReference type="EMBL" id="PGGH01334080">
    <property type="protein sequence ID" value="NIG61642.1"/>
    <property type="molecule type" value="Genomic_DNA"/>
</dbReference>